<name>A0ABS2NXM1_9BACI</name>
<dbReference type="EMBL" id="JAFBED010000002">
    <property type="protein sequence ID" value="MBM7619401.1"/>
    <property type="molecule type" value="Genomic_DNA"/>
</dbReference>
<proteinExistence type="predicted"/>
<reference evidence="1 2" key="1">
    <citation type="submission" date="2021-01" db="EMBL/GenBank/DDBJ databases">
        <title>Genomic Encyclopedia of Type Strains, Phase IV (KMG-IV): sequencing the most valuable type-strain genomes for metagenomic binning, comparative biology and taxonomic classification.</title>
        <authorList>
            <person name="Goeker M."/>
        </authorList>
    </citation>
    <scope>NUCLEOTIDE SEQUENCE [LARGE SCALE GENOMIC DNA]</scope>
    <source>
        <strain evidence="1 2">DSM 25879</strain>
    </source>
</reference>
<organism evidence="1 2">
    <name type="scientific">Sutcliffiella tianshenii</name>
    <dbReference type="NCBI Taxonomy" id="1463404"/>
    <lineage>
        <taxon>Bacteria</taxon>
        <taxon>Bacillati</taxon>
        <taxon>Bacillota</taxon>
        <taxon>Bacilli</taxon>
        <taxon>Bacillales</taxon>
        <taxon>Bacillaceae</taxon>
        <taxon>Sutcliffiella</taxon>
    </lineage>
</organism>
<dbReference type="Proteomes" id="UP000737402">
    <property type="component" value="Unassembled WGS sequence"/>
</dbReference>
<keyword evidence="2" id="KW-1185">Reference proteome</keyword>
<evidence type="ECO:0000313" key="2">
    <source>
        <dbReference type="Proteomes" id="UP000737402"/>
    </source>
</evidence>
<accession>A0ABS2NXM1</accession>
<evidence type="ECO:0008006" key="3">
    <source>
        <dbReference type="Google" id="ProtNLM"/>
    </source>
</evidence>
<comment type="caution">
    <text evidence="1">The sequence shown here is derived from an EMBL/GenBank/DDBJ whole genome shotgun (WGS) entry which is preliminary data.</text>
</comment>
<gene>
    <name evidence="1" type="ORF">JOC95_001250</name>
</gene>
<protein>
    <recommendedName>
        <fullName evidence="3">Fur-regulated basic protein FbpA</fullName>
    </recommendedName>
</protein>
<dbReference type="RefSeq" id="WP_204414410.1">
    <property type="nucleotide sequence ID" value="NZ_JAFBED010000002.1"/>
</dbReference>
<evidence type="ECO:0000313" key="1">
    <source>
        <dbReference type="EMBL" id="MBM7619401.1"/>
    </source>
</evidence>
<sequence length="56" mass="6398">MAKILKQAVFDVRSFYIQKLKDSGYSFDTKTLASYTITELKKEYALTLKNGGCIKK</sequence>